<comment type="caution">
    <text evidence="4">The sequence shown here is derived from an EMBL/GenBank/DDBJ whole genome shotgun (WGS) entry which is preliminary data.</text>
</comment>
<dbReference type="InterPro" id="IPR046361">
    <property type="entry name" value="EXOC6/Sec15_C"/>
</dbReference>
<protein>
    <recommendedName>
        <fullName evidence="3">Exocyst complex subunit EXOC6/Sec15 C-terminal domain-containing protein</fullName>
    </recommendedName>
</protein>
<evidence type="ECO:0000259" key="3">
    <source>
        <dbReference type="Pfam" id="PF04091"/>
    </source>
</evidence>
<dbReference type="GO" id="GO:0006893">
    <property type="term" value="P:Golgi to plasma membrane transport"/>
    <property type="evidence" value="ECO:0007669"/>
    <property type="project" value="TreeGrafter"/>
</dbReference>
<dbReference type="InterPro" id="IPR007225">
    <property type="entry name" value="EXOC6/Sec15"/>
</dbReference>
<accession>A0A1Z5K6H2</accession>
<dbReference type="AlphaFoldDB" id="A0A1Z5K6H2"/>
<dbReference type="Proteomes" id="UP000198406">
    <property type="component" value="Unassembled WGS sequence"/>
</dbReference>
<feature type="compositionally biased region" description="Basic and acidic residues" evidence="2">
    <location>
        <begin position="223"/>
        <end position="234"/>
    </location>
</feature>
<dbReference type="GO" id="GO:0090522">
    <property type="term" value="P:vesicle tethering involved in exocytosis"/>
    <property type="evidence" value="ECO:0007669"/>
    <property type="project" value="InterPro"/>
</dbReference>
<keyword evidence="1" id="KW-0175">Coiled coil</keyword>
<dbReference type="OrthoDB" id="40492at2759"/>
<name>A0A1Z5K6H2_FISSO</name>
<dbReference type="GO" id="GO:0016020">
    <property type="term" value="C:membrane"/>
    <property type="evidence" value="ECO:0007669"/>
    <property type="project" value="TreeGrafter"/>
</dbReference>
<dbReference type="PANTHER" id="PTHR12702">
    <property type="entry name" value="SEC15"/>
    <property type="match status" value="1"/>
</dbReference>
<gene>
    <name evidence="4" type="ORF">FisN_30Hh048</name>
</gene>
<sequence>MPDKMDEEAAALLMKPGRSVALTTRARRRREEAVRRLVADVQSKTTEHDYLVASTVAAALEKGLDRDLHTELVQEAKDNAGRIGQVCHDHADVFLSSVAQIAALAEPAAELADGIKDNHRELKNATAGPMQQANAKWEAAQQSYARAKTLHVMVDACQRVAIQLERARKQANLGRPKSALDAVDQARYALTTPVESLFEGNERELWKATTSATKKNDEDDDYDNNHADDSNKNREKLVSLEQTPFGNRASIMLPKIENEVLMSAKRGLNRWFMALRNGGEAAKIGRVILRQCGYAQALGPGRLGLGGTLPPSYMWRSKAADNSLARVDVSGKVGRSLRMGYFCDRDAPKEAERLEKSTKEGLERRVEAIVTAFGFYRCWDESAPLLVEPTEFAELVSNMDASNRSRVSTSGSRHGTSGSRHGLRGSRHGKGRSLGFRASTSSRSQAYQDISSTLGAAANLQTGNLKSRWVELFIPDVLQESYSGRKEEELLLLRLPESVHPVRRAELAFTLLGRTDEFVAYYESNRFGETKLSGEGGEKARTSYLSALTGDDISVGTDRIFYAKTLPHLCASVMGFCAIEAALEYGNFSEKEGEATSSSLTRSGINKQVSMSSGGFRESSEAYERSLIGELGSVCRSRAVNGQLCELVRASVLLSIFRGALKISHPSSTSRRFDKDLLSVDKNILTIAHKVANDEQLRVSAALSYDDQKVPMLLSDAPTRIDTRQPAATLSGIPDPEIEGLPFGLSEMIQKPSQVELDFQDQARTSFNRAPMDEAFTFSPAVPQVIRSLHARSITLAVFALSQVELGQSFPDKKCCNAAAYVLDGVDGLVTSTAMGLKDSDNVAEEGSVEKAVQVMANISALQRCLPRFYGCLIRGMCNIGLVRSDEVDATLAYTERVLKSSDKACDAQVGSMYSLVYEICRNKIDSHMNLALENFQWVAKSERDMPNAYCEGLIGYLRSVFASLGPMDEGSRAGLHFSCCGHVAEKLVKLLSGKPGDTATFDDSSLPPITRIDAFGIKNLFTDCQEFERFADTTGVPQLRDCFNELRILTTFMLDKELPLLLLPENSTSRRRKYPILSMDKVLSMLEKYQGTGLGDKLMGGSRSSDFLFIDKKEVTQLIKIARSQTIQ</sequence>
<proteinExistence type="predicted"/>
<dbReference type="GO" id="GO:0000145">
    <property type="term" value="C:exocyst"/>
    <property type="evidence" value="ECO:0007669"/>
    <property type="project" value="TreeGrafter"/>
</dbReference>
<dbReference type="EMBL" id="BDSP01000173">
    <property type="protein sequence ID" value="GAX21847.1"/>
    <property type="molecule type" value="Genomic_DNA"/>
</dbReference>
<evidence type="ECO:0000313" key="4">
    <source>
        <dbReference type="EMBL" id="GAX21847.1"/>
    </source>
</evidence>
<dbReference type="Gene3D" id="1.20.58.670">
    <property type="entry name" value="Dsl1p vesicle tethering complex, Tip20p subunit, domain D"/>
    <property type="match status" value="1"/>
</dbReference>
<feature type="region of interest" description="Disordered" evidence="2">
    <location>
        <begin position="208"/>
        <end position="234"/>
    </location>
</feature>
<dbReference type="InParanoid" id="A0A1Z5K6H2"/>
<evidence type="ECO:0000313" key="5">
    <source>
        <dbReference type="Proteomes" id="UP000198406"/>
    </source>
</evidence>
<keyword evidence="5" id="KW-1185">Reference proteome</keyword>
<organism evidence="4 5">
    <name type="scientific">Fistulifera solaris</name>
    <name type="common">Oleaginous diatom</name>
    <dbReference type="NCBI Taxonomy" id="1519565"/>
    <lineage>
        <taxon>Eukaryota</taxon>
        <taxon>Sar</taxon>
        <taxon>Stramenopiles</taxon>
        <taxon>Ochrophyta</taxon>
        <taxon>Bacillariophyta</taxon>
        <taxon>Bacillariophyceae</taxon>
        <taxon>Bacillariophycidae</taxon>
        <taxon>Naviculales</taxon>
        <taxon>Naviculaceae</taxon>
        <taxon>Fistulifera</taxon>
    </lineage>
</organism>
<evidence type="ECO:0000256" key="2">
    <source>
        <dbReference type="SAM" id="MobiDB-lite"/>
    </source>
</evidence>
<dbReference type="PANTHER" id="PTHR12702:SF0">
    <property type="entry name" value="EXOCYST COMPLEX COMPONENT 6"/>
    <property type="match status" value="1"/>
</dbReference>
<feature type="domain" description="Exocyst complex subunit EXOC6/Sec15 C-terminal" evidence="3">
    <location>
        <begin position="843"/>
        <end position="1089"/>
    </location>
</feature>
<dbReference type="GO" id="GO:0006886">
    <property type="term" value="P:intracellular protein transport"/>
    <property type="evidence" value="ECO:0007669"/>
    <property type="project" value="InterPro"/>
</dbReference>
<feature type="compositionally biased region" description="Low complexity" evidence="2">
    <location>
        <begin position="404"/>
        <end position="420"/>
    </location>
</feature>
<evidence type="ECO:0000256" key="1">
    <source>
        <dbReference type="ARBA" id="ARBA00023054"/>
    </source>
</evidence>
<feature type="region of interest" description="Disordered" evidence="2">
    <location>
        <begin position="403"/>
        <end position="440"/>
    </location>
</feature>
<dbReference type="Pfam" id="PF04091">
    <property type="entry name" value="Sec15_C"/>
    <property type="match status" value="1"/>
</dbReference>
<feature type="compositionally biased region" description="Basic residues" evidence="2">
    <location>
        <begin position="421"/>
        <end position="431"/>
    </location>
</feature>
<reference evidence="4 5" key="1">
    <citation type="journal article" date="2015" name="Plant Cell">
        <title>Oil accumulation by the oleaginous diatom Fistulifera solaris as revealed by the genome and transcriptome.</title>
        <authorList>
            <person name="Tanaka T."/>
            <person name="Maeda Y."/>
            <person name="Veluchamy A."/>
            <person name="Tanaka M."/>
            <person name="Abida H."/>
            <person name="Marechal E."/>
            <person name="Bowler C."/>
            <person name="Muto M."/>
            <person name="Sunaga Y."/>
            <person name="Tanaka M."/>
            <person name="Yoshino T."/>
            <person name="Taniguchi T."/>
            <person name="Fukuda Y."/>
            <person name="Nemoto M."/>
            <person name="Matsumoto M."/>
            <person name="Wong P.S."/>
            <person name="Aburatani S."/>
            <person name="Fujibuchi W."/>
        </authorList>
    </citation>
    <scope>NUCLEOTIDE SEQUENCE [LARGE SCALE GENOMIC DNA]</scope>
    <source>
        <strain evidence="4 5">JPCC DA0580</strain>
    </source>
</reference>
<dbReference type="InterPro" id="IPR042044">
    <property type="entry name" value="EXOC6PINT-1/Sec15/Tip20_C_dom2"/>
</dbReference>